<gene>
    <name evidence="3" type="ORF">B0O95_102220</name>
</gene>
<evidence type="ECO:0000256" key="1">
    <source>
        <dbReference type="SAM" id="MobiDB-lite"/>
    </source>
</evidence>
<feature type="region of interest" description="Disordered" evidence="1">
    <location>
        <begin position="171"/>
        <end position="247"/>
    </location>
</feature>
<feature type="transmembrane region" description="Helical" evidence="2">
    <location>
        <begin position="33"/>
        <end position="51"/>
    </location>
</feature>
<feature type="compositionally biased region" description="Low complexity" evidence="1">
    <location>
        <begin position="94"/>
        <end position="109"/>
    </location>
</feature>
<dbReference type="InterPro" id="IPR021457">
    <property type="entry name" value="DUF3108"/>
</dbReference>
<name>A0A2P5KDM7_9BURK</name>
<dbReference type="Proteomes" id="UP000243096">
    <property type="component" value="Unassembled WGS sequence"/>
</dbReference>
<accession>A0A2P5KDM7</accession>
<keyword evidence="2" id="KW-1133">Transmembrane helix</keyword>
<reference evidence="3 4" key="1">
    <citation type="submission" date="2018-01" db="EMBL/GenBank/DDBJ databases">
        <title>Genomic Encyclopedia of Type Strains, Phase III (KMG-III): the genomes of soil and plant-associated and newly described type strains.</title>
        <authorList>
            <person name="Whitman W."/>
        </authorList>
    </citation>
    <scope>NUCLEOTIDE SEQUENCE [LARGE SCALE GENOMIC DNA]</scope>
    <source>
        <strain evidence="3 4">HKI456</strain>
    </source>
</reference>
<proteinExistence type="predicted"/>
<feature type="compositionally biased region" description="Low complexity" evidence="1">
    <location>
        <begin position="187"/>
        <end position="241"/>
    </location>
</feature>
<comment type="caution">
    <text evidence="3">The sequence shown here is derived from an EMBL/GenBank/DDBJ whole genome shotgun (WGS) entry which is preliminary data.</text>
</comment>
<dbReference type="RefSeq" id="WP_233203053.1">
    <property type="nucleotide sequence ID" value="NZ_CP062178.1"/>
</dbReference>
<feature type="region of interest" description="Disordered" evidence="1">
    <location>
        <begin position="84"/>
        <end position="109"/>
    </location>
</feature>
<feature type="region of interest" description="Disordered" evidence="1">
    <location>
        <begin position="122"/>
        <end position="159"/>
    </location>
</feature>
<keyword evidence="2" id="KW-0472">Membrane</keyword>
<evidence type="ECO:0000313" key="3">
    <source>
        <dbReference type="EMBL" id="PPB84819.1"/>
    </source>
</evidence>
<organism evidence="3 4">
    <name type="scientific">Mycetohabitans endofungorum</name>
    <dbReference type="NCBI Taxonomy" id="417203"/>
    <lineage>
        <taxon>Bacteria</taxon>
        <taxon>Pseudomonadati</taxon>
        <taxon>Pseudomonadota</taxon>
        <taxon>Betaproteobacteria</taxon>
        <taxon>Burkholderiales</taxon>
        <taxon>Burkholderiaceae</taxon>
        <taxon>Mycetohabitans</taxon>
    </lineage>
</organism>
<evidence type="ECO:0000256" key="2">
    <source>
        <dbReference type="SAM" id="Phobius"/>
    </source>
</evidence>
<keyword evidence="2" id="KW-0812">Transmembrane</keyword>
<dbReference type="AlphaFoldDB" id="A0A2P5KDM7"/>
<protein>
    <submittedName>
        <fullName evidence="3">Uncharacterized protein DUF3108</fullName>
    </submittedName>
</protein>
<dbReference type="EMBL" id="PRDW01000002">
    <property type="protein sequence ID" value="PPB84819.1"/>
    <property type="molecule type" value="Genomic_DNA"/>
</dbReference>
<dbReference type="Pfam" id="PF11306">
    <property type="entry name" value="DUF3108"/>
    <property type="match status" value="1"/>
</dbReference>
<sequence length="521" mass="54864">MAELSSHAASRRPSTIVASHSCRRHARGPATRWVVTLALVLLAHALAGVWLERVPGLNLALMPSEIPIQVAVLIPRPIDSAMQPERAASVTGDAPHAAPLSPPSAAALPSSDVLQAVVPQPNTSRATRADTAGLPPARTPRAKDNTRPGALTPHTPADTAAQAFAGTRGPLASEYDTSWQPPPATRDAVANDASHVAAASSASDASTASTTSATSVTSAASGTSNASSTSAASAPSPASAPLAPGGEKFALPPSADIRYDTFYNGVQNQAGTLRWTTNGAHYQMVVSMTLPFVGTYSFTSEGRVDAFGLAPQRYVEQRGRRGTDTTRFERDTQPGRIAFSRSPQILPLSDGAQDRFSMVMQLASLVRGNPSAYTPGVTRQFFVADSDSGETWPIEMMGTESVQTRQGFVDALHFMRLPRRNGDRRRIDVWLCPMLDYLPVRLVQTEPNGTQVELLWHGKLPANSGTGRPTLSEAIGMPEEGTVAPAEPAQKHPAPATADAPTSVPGIGHAESSPWQAPAKP</sequence>
<feature type="region of interest" description="Disordered" evidence="1">
    <location>
        <begin position="1"/>
        <end position="22"/>
    </location>
</feature>
<evidence type="ECO:0000313" key="4">
    <source>
        <dbReference type="Proteomes" id="UP000243096"/>
    </source>
</evidence>
<feature type="region of interest" description="Disordered" evidence="1">
    <location>
        <begin position="463"/>
        <end position="521"/>
    </location>
</feature>
<keyword evidence="4" id="KW-1185">Reference proteome</keyword>